<dbReference type="AlphaFoldDB" id="A0A2P2NV72"/>
<sequence>MKFTVSTELLWICMLPW</sequence>
<accession>A0A2P2NV72</accession>
<organism evidence="1">
    <name type="scientific">Rhizophora mucronata</name>
    <name type="common">Asiatic mangrove</name>
    <dbReference type="NCBI Taxonomy" id="61149"/>
    <lineage>
        <taxon>Eukaryota</taxon>
        <taxon>Viridiplantae</taxon>
        <taxon>Streptophyta</taxon>
        <taxon>Embryophyta</taxon>
        <taxon>Tracheophyta</taxon>
        <taxon>Spermatophyta</taxon>
        <taxon>Magnoliopsida</taxon>
        <taxon>eudicotyledons</taxon>
        <taxon>Gunneridae</taxon>
        <taxon>Pentapetalae</taxon>
        <taxon>rosids</taxon>
        <taxon>fabids</taxon>
        <taxon>Malpighiales</taxon>
        <taxon>Rhizophoraceae</taxon>
        <taxon>Rhizophora</taxon>
    </lineage>
</organism>
<dbReference type="EMBL" id="GGEC01065924">
    <property type="protein sequence ID" value="MBX46408.1"/>
    <property type="molecule type" value="Transcribed_RNA"/>
</dbReference>
<proteinExistence type="predicted"/>
<protein>
    <submittedName>
        <fullName evidence="1">Uncharacterized protein</fullName>
    </submittedName>
</protein>
<name>A0A2P2NV72_RHIMU</name>
<reference evidence="1" key="1">
    <citation type="submission" date="2018-02" db="EMBL/GenBank/DDBJ databases">
        <title>Rhizophora mucronata_Transcriptome.</title>
        <authorList>
            <person name="Meera S.P."/>
            <person name="Sreeshan A."/>
            <person name="Augustine A."/>
        </authorList>
    </citation>
    <scope>NUCLEOTIDE SEQUENCE</scope>
    <source>
        <tissue evidence="1">Leaf</tissue>
    </source>
</reference>
<evidence type="ECO:0000313" key="1">
    <source>
        <dbReference type="EMBL" id="MBX46408.1"/>
    </source>
</evidence>